<dbReference type="AlphaFoldDB" id="F8MYI6"/>
<feature type="compositionally biased region" description="Polar residues" evidence="1">
    <location>
        <begin position="189"/>
        <end position="206"/>
    </location>
</feature>
<protein>
    <submittedName>
        <fullName evidence="2">Uncharacterized protein</fullName>
    </submittedName>
</protein>
<feature type="compositionally biased region" description="Gly residues" evidence="1">
    <location>
        <begin position="157"/>
        <end position="181"/>
    </location>
</feature>
<proteinExistence type="predicted"/>
<evidence type="ECO:0000313" key="2">
    <source>
        <dbReference type="EMBL" id="EGO51383.1"/>
    </source>
</evidence>
<feature type="compositionally biased region" description="Low complexity" evidence="1">
    <location>
        <begin position="138"/>
        <end position="156"/>
    </location>
</feature>
<gene>
    <name evidence="2" type="ORF">NEUTE1DRAFT_113463</name>
</gene>
<dbReference type="Proteomes" id="UP000008065">
    <property type="component" value="Unassembled WGS sequence"/>
</dbReference>
<accession>F8MYI6</accession>
<name>F8MYI6_NEUT8</name>
<feature type="compositionally biased region" description="Low complexity" evidence="1">
    <location>
        <begin position="18"/>
        <end position="42"/>
    </location>
</feature>
<dbReference type="KEGG" id="nte:NEUTE1DRAFT113463"/>
<reference evidence="3" key="1">
    <citation type="journal article" date="2011" name="Genetics">
        <title>Massive changes in genome architecture accompany the transition to self-fertility in the filamentous fungus Neurospora tetrasperma.</title>
        <authorList>
            <person name="Ellison C.E."/>
            <person name="Stajich J.E."/>
            <person name="Jacobson D.J."/>
            <person name="Natvig D.O."/>
            <person name="Lapidus A."/>
            <person name="Foster B."/>
            <person name="Aerts A."/>
            <person name="Riley R."/>
            <person name="Lindquist E.A."/>
            <person name="Grigoriev I.V."/>
            <person name="Taylor J.W."/>
        </authorList>
    </citation>
    <scope>NUCLEOTIDE SEQUENCE [LARGE SCALE GENOMIC DNA]</scope>
    <source>
        <strain evidence="3">FGSC 2508 / P0657</strain>
    </source>
</reference>
<sequence length="206" mass="20601">MSCSDTNTSLGGSYCSTTRGSGSSTNFGNSSSSQGVVTVSPGVGSGGNTTCERELFIELFVVEAVETRGAHLDTRCVESFSAGKSPVTRPESTCTQTSRDNKGSLFRASHSSTVIHPEPQLMREQLDTCRVYFSCCGTRSSSSGSGSGTGSTSNTGSGSGTSSGTGGNTGGTTGTTGGGYGSSSSTTTVQHPSPSTTAVSSGTDRS</sequence>
<feature type="region of interest" description="Disordered" evidence="1">
    <location>
        <begin position="18"/>
        <end position="45"/>
    </location>
</feature>
<dbReference type="RefSeq" id="XP_009855023.1">
    <property type="nucleotide sequence ID" value="XM_009856721.1"/>
</dbReference>
<feature type="region of interest" description="Disordered" evidence="1">
    <location>
        <begin position="138"/>
        <end position="206"/>
    </location>
</feature>
<keyword evidence="3" id="KW-1185">Reference proteome</keyword>
<evidence type="ECO:0000313" key="3">
    <source>
        <dbReference type="Proteomes" id="UP000008065"/>
    </source>
</evidence>
<dbReference type="GeneID" id="20822683"/>
<evidence type="ECO:0000256" key="1">
    <source>
        <dbReference type="SAM" id="MobiDB-lite"/>
    </source>
</evidence>
<dbReference type="VEuPathDB" id="FungiDB:NEUTE1DRAFT_113463"/>
<feature type="region of interest" description="Disordered" evidence="1">
    <location>
        <begin position="82"/>
        <end position="103"/>
    </location>
</feature>
<dbReference type="EMBL" id="GL891382">
    <property type="protein sequence ID" value="EGO51383.1"/>
    <property type="molecule type" value="Genomic_DNA"/>
</dbReference>
<dbReference type="HOGENOM" id="CLU_1378494_0_0_1"/>
<organism evidence="2 3">
    <name type="scientific">Neurospora tetrasperma (strain FGSC 2508 / ATCC MYA-4615 / P0657)</name>
    <dbReference type="NCBI Taxonomy" id="510951"/>
    <lineage>
        <taxon>Eukaryota</taxon>
        <taxon>Fungi</taxon>
        <taxon>Dikarya</taxon>
        <taxon>Ascomycota</taxon>
        <taxon>Pezizomycotina</taxon>
        <taxon>Sordariomycetes</taxon>
        <taxon>Sordariomycetidae</taxon>
        <taxon>Sordariales</taxon>
        <taxon>Sordariaceae</taxon>
        <taxon>Neurospora</taxon>
    </lineage>
</organism>